<dbReference type="PANTHER" id="PTHR43701:SF2">
    <property type="entry name" value="MEMBRANE TRANSPORTER PROTEIN YJNA-RELATED"/>
    <property type="match status" value="1"/>
</dbReference>
<reference evidence="8" key="1">
    <citation type="submission" date="2016-10" db="EMBL/GenBank/DDBJ databases">
        <authorList>
            <person name="Varghese N."/>
            <person name="Submissions S."/>
        </authorList>
    </citation>
    <scope>NUCLEOTIDE SEQUENCE [LARGE SCALE GENOMIC DNA]</scope>
    <source>
        <strain evidence="8">DSM 241</strain>
    </source>
</reference>
<feature type="transmembrane region" description="Helical" evidence="6">
    <location>
        <begin position="189"/>
        <end position="209"/>
    </location>
</feature>
<evidence type="ECO:0000256" key="4">
    <source>
        <dbReference type="ARBA" id="ARBA00022989"/>
    </source>
</evidence>
<dbReference type="GO" id="GO:0005886">
    <property type="term" value="C:plasma membrane"/>
    <property type="evidence" value="ECO:0007669"/>
    <property type="project" value="UniProtKB-SubCell"/>
</dbReference>
<evidence type="ECO:0000256" key="1">
    <source>
        <dbReference type="ARBA" id="ARBA00004141"/>
    </source>
</evidence>
<dbReference type="PANTHER" id="PTHR43701">
    <property type="entry name" value="MEMBRANE TRANSPORTER PROTEIN MJ0441-RELATED"/>
    <property type="match status" value="1"/>
</dbReference>
<keyword evidence="8" id="KW-1185">Reference proteome</keyword>
<evidence type="ECO:0000256" key="2">
    <source>
        <dbReference type="ARBA" id="ARBA00009142"/>
    </source>
</evidence>
<comment type="subcellular location">
    <subcellularLocation>
        <location evidence="6">Cell membrane</location>
        <topology evidence="6">Multi-pass membrane protein</topology>
    </subcellularLocation>
    <subcellularLocation>
        <location evidence="1">Membrane</location>
        <topology evidence="1">Multi-pass membrane protein</topology>
    </subcellularLocation>
</comment>
<dbReference type="AlphaFoldDB" id="A0A1H7PWT4"/>
<evidence type="ECO:0000256" key="6">
    <source>
        <dbReference type="RuleBase" id="RU363041"/>
    </source>
</evidence>
<dbReference type="STRING" id="1396821.SAMN05444515_11539"/>
<feature type="transmembrane region" description="Helical" evidence="6">
    <location>
        <begin position="221"/>
        <end position="244"/>
    </location>
</feature>
<feature type="transmembrane region" description="Helical" evidence="6">
    <location>
        <begin position="82"/>
        <end position="102"/>
    </location>
</feature>
<gene>
    <name evidence="7" type="ORF">SAMN05444515_11539</name>
</gene>
<dbReference type="RefSeq" id="WP_177169953.1">
    <property type="nucleotide sequence ID" value="NZ_FOAA01000015.1"/>
</dbReference>
<dbReference type="InterPro" id="IPR051598">
    <property type="entry name" value="TSUP/Inactive_protease-like"/>
</dbReference>
<evidence type="ECO:0000313" key="7">
    <source>
        <dbReference type="EMBL" id="SEL39854.1"/>
    </source>
</evidence>
<proteinExistence type="inferred from homology"/>
<feature type="transmembrane region" description="Helical" evidence="6">
    <location>
        <begin position="55"/>
        <end position="75"/>
    </location>
</feature>
<keyword evidence="6" id="KW-1003">Cell membrane</keyword>
<protein>
    <recommendedName>
        <fullName evidence="6">Probable membrane transporter protein</fullName>
    </recommendedName>
</protein>
<keyword evidence="3 6" id="KW-0812">Transmembrane</keyword>
<dbReference type="InterPro" id="IPR002781">
    <property type="entry name" value="TM_pro_TauE-like"/>
</dbReference>
<feature type="transmembrane region" description="Helical" evidence="6">
    <location>
        <begin position="144"/>
        <end position="169"/>
    </location>
</feature>
<feature type="transmembrane region" description="Helical" evidence="6">
    <location>
        <begin position="250"/>
        <end position="267"/>
    </location>
</feature>
<evidence type="ECO:0000313" key="8">
    <source>
        <dbReference type="Proteomes" id="UP000199256"/>
    </source>
</evidence>
<dbReference type="Pfam" id="PF01925">
    <property type="entry name" value="TauE"/>
    <property type="match status" value="2"/>
</dbReference>
<dbReference type="EMBL" id="FOAA01000015">
    <property type="protein sequence ID" value="SEL39854.1"/>
    <property type="molecule type" value="Genomic_DNA"/>
</dbReference>
<sequence length="278" mass="29370">MAQPDIKLSSGKAHGQAFGWGAAIGSLGGLIGLGGAEFRLPVLAAVFRFRMLDAIIINLMVSLVTVIFAFLFRIGMTGIVDLLPYLWVVANILAGSLIGSWMGVHFATRVNERLLTQVVVVFLVFLSIVLMGHELIFSGLGLDIPLALAVVLGFLAGIVIGLFSSMLGVAGGELIIPTILLLYGLDIKVAGTLSLAISIPTILMGLSRYRARQTFDELNQFGGFIGWMAAGSILGALIGALLMVYTPSTALHVLLGGILLISAWKLAKVKLRAPQEAS</sequence>
<name>A0A1H7PWT4_9GAMM</name>
<keyword evidence="4 6" id="KW-1133">Transmembrane helix</keyword>
<feature type="transmembrane region" description="Helical" evidence="6">
    <location>
        <begin position="114"/>
        <end position="132"/>
    </location>
</feature>
<accession>A0A1H7PWT4</accession>
<feature type="transmembrane region" description="Helical" evidence="6">
    <location>
        <begin position="17"/>
        <end position="35"/>
    </location>
</feature>
<evidence type="ECO:0000256" key="3">
    <source>
        <dbReference type="ARBA" id="ARBA00022692"/>
    </source>
</evidence>
<dbReference type="Proteomes" id="UP000199256">
    <property type="component" value="Unassembled WGS sequence"/>
</dbReference>
<evidence type="ECO:0000256" key="5">
    <source>
        <dbReference type="ARBA" id="ARBA00023136"/>
    </source>
</evidence>
<comment type="similarity">
    <text evidence="2 6">Belongs to the 4-toluene sulfonate uptake permease (TSUP) (TC 2.A.102) family.</text>
</comment>
<keyword evidence="5 6" id="KW-0472">Membrane</keyword>
<organism evidence="7 8">
    <name type="scientific">Ectothiorhodospira marina</name>
    <dbReference type="NCBI Taxonomy" id="1396821"/>
    <lineage>
        <taxon>Bacteria</taxon>
        <taxon>Pseudomonadati</taxon>
        <taxon>Pseudomonadota</taxon>
        <taxon>Gammaproteobacteria</taxon>
        <taxon>Chromatiales</taxon>
        <taxon>Ectothiorhodospiraceae</taxon>
        <taxon>Ectothiorhodospira</taxon>
    </lineage>
</organism>